<proteinExistence type="predicted"/>
<name>A0AAW9EU04_9ENTR</name>
<dbReference type="RefSeq" id="WP_319868599.1">
    <property type="nucleotide sequence ID" value="NZ_JAXABJ010000012.1"/>
</dbReference>
<gene>
    <name evidence="2" type="ORF">SJ265_16830</name>
</gene>
<dbReference type="InterPro" id="IPR048494">
    <property type="entry name" value="Dit-like_N"/>
</dbReference>
<evidence type="ECO:0000259" key="1">
    <source>
        <dbReference type="Pfam" id="PF21821"/>
    </source>
</evidence>
<dbReference type="AlphaFoldDB" id="A0AAW9EU04"/>
<accession>A0AAW9EU04</accession>
<feature type="domain" description="Dit-like phage tail protein N-terminal" evidence="1">
    <location>
        <begin position="20"/>
        <end position="150"/>
    </location>
</feature>
<reference evidence="2" key="1">
    <citation type="submission" date="2023-11" db="EMBL/GenBank/DDBJ databases">
        <title>Detection of rare carbapenemases in Enterobacterales - comparison of two colorimetric and two CIM-based carbapenemase assays.</title>
        <authorList>
            <person name="Schaffarczyk L."/>
            <person name="Noster J."/>
            <person name="Stelzer Y."/>
            <person name="Sattler J."/>
            <person name="Gatermann S."/>
            <person name="Hamprecht A."/>
        </authorList>
    </citation>
    <scope>NUCLEOTIDE SEQUENCE</scope>
    <source>
        <strain evidence="2">CIM-Carb-133</strain>
    </source>
</reference>
<dbReference type="EMBL" id="JAXABJ010000012">
    <property type="protein sequence ID" value="MDX7149449.1"/>
    <property type="molecule type" value="Genomic_DNA"/>
</dbReference>
<evidence type="ECO:0000313" key="3">
    <source>
        <dbReference type="Proteomes" id="UP001271725"/>
    </source>
</evidence>
<protein>
    <recommendedName>
        <fullName evidence="1">Dit-like phage tail protein N-terminal domain-containing protein</fullName>
    </recommendedName>
</protein>
<sequence>MDILSAIFRLQSRKIGILVPDVVVSEKHVDALEITEHPVEIGAPVNDHAYKRASEVTMECGFSGGGSILDFVDVSGIGLGIGLSPKEVYQQLLDLQSSRLPFDVVTGKRTYSNMLIRAIEVTTDRTSENVLSCVLTLREVLLTKTQSVSVADKANMQDGVSTAPVQDIGTKTSVPVSNTSLLQKFIGFLGAA</sequence>
<dbReference type="Proteomes" id="UP001271725">
    <property type="component" value="Unassembled WGS sequence"/>
</dbReference>
<evidence type="ECO:0000313" key="2">
    <source>
        <dbReference type="EMBL" id="MDX7149449.1"/>
    </source>
</evidence>
<dbReference type="Pfam" id="PF21821">
    <property type="entry name" value="Dit_like"/>
    <property type="match status" value="1"/>
</dbReference>
<comment type="caution">
    <text evidence="2">The sequence shown here is derived from an EMBL/GenBank/DDBJ whole genome shotgun (WGS) entry which is preliminary data.</text>
</comment>
<organism evidence="2 3">
    <name type="scientific">Citrobacter portucalensis</name>
    <dbReference type="NCBI Taxonomy" id="1639133"/>
    <lineage>
        <taxon>Bacteria</taxon>
        <taxon>Pseudomonadati</taxon>
        <taxon>Pseudomonadota</taxon>
        <taxon>Gammaproteobacteria</taxon>
        <taxon>Enterobacterales</taxon>
        <taxon>Enterobacteriaceae</taxon>
        <taxon>Citrobacter</taxon>
        <taxon>Citrobacter freundii complex</taxon>
    </lineage>
</organism>